<dbReference type="GO" id="GO:0046677">
    <property type="term" value="P:response to antibiotic"/>
    <property type="evidence" value="ECO:0007669"/>
    <property type="project" value="InterPro"/>
</dbReference>
<sequence length="275" mass="28923">MKGRADGERPAELSVRSALEELERLRGCRVGLHVAGLEGPLAGVGFGVAEDGAFPSASLIKVMVLLELLRQADLGIAPLGEQLVIRPGDLVEDSEMLGATGLPERFSLGDLAEGMITVSDNTATNGLIRRLGMGRIDALAGELGLRRTSLRREMMDFAARSRGEENTTSASDMVALMREIWAGSTLTDRARNLALKLLLNQRLVSRIRVPILPGARYAHKTGELEGVENDAGILLLPGRSFALAVLVEGDVGGAAAPVAEALQALCGFYAGTGGG</sequence>
<evidence type="ECO:0000259" key="1">
    <source>
        <dbReference type="Pfam" id="PF13354"/>
    </source>
</evidence>
<dbReference type="Gene3D" id="3.40.710.10">
    <property type="entry name" value="DD-peptidase/beta-lactamase superfamily"/>
    <property type="match status" value="1"/>
</dbReference>
<feature type="domain" description="Beta-lactamase class A catalytic" evidence="1">
    <location>
        <begin position="45"/>
        <end position="247"/>
    </location>
</feature>
<dbReference type="Pfam" id="PF13354">
    <property type="entry name" value="Beta-lactamase2"/>
    <property type="match status" value="1"/>
</dbReference>
<dbReference type="GO" id="GO:0008800">
    <property type="term" value="F:beta-lactamase activity"/>
    <property type="evidence" value="ECO:0007669"/>
    <property type="project" value="InterPro"/>
</dbReference>
<accession>A0A6J4RCA9</accession>
<protein>
    <recommendedName>
        <fullName evidence="1">Beta-lactamase class A catalytic domain-containing protein</fullName>
    </recommendedName>
</protein>
<organism evidence="2">
    <name type="scientific">uncultured Rubrobacteraceae bacterium</name>
    <dbReference type="NCBI Taxonomy" id="349277"/>
    <lineage>
        <taxon>Bacteria</taxon>
        <taxon>Bacillati</taxon>
        <taxon>Actinomycetota</taxon>
        <taxon>Rubrobacteria</taxon>
        <taxon>Rubrobacterales</taxon>
        <taxon>Rubrobacteraceae</taxon>
        <taxon>environmental samples</taxon>
    </lineage>
</organism>
<reference evidence="2" key="1">
    <citation type="submission" date="2020-02" db="EMBL/GenBank/DDBJ databases">
        <authorList>
            <person name="Meier V. D."/>
        </authorList>
    </citation>
    <scope>NUCLEOTIDE SEQUENCE</scope>
    <source>
        <strain evidence="2">AVDCRST_MAG05</strain>
    </source>
</reference>
<evidence type="ECO:0000313" key="2">
    <source>
        <dbReference type="EMBL" id="CAA9466272.1"/>
    </source>
</evidence>
<dbReference type="AlphaFoldDB" id="A0A6J4RCA9"/>
<dbReference type="SUPFAM" id="SSF56601">
    <property type="entry name" value="beta-lactamase/transpeptidase-like"/>
    <property type="match status" value="1"/>
</dbReference>
<dbReference type="GO" id="GO:0030655">
    <property type="term" value="P:beta-lactam antibiotic catabolic process"/>
    <property type="evidence" value="ECO:0007669"/>
    <property type="project" value="InterPro"/>
</dbReference>
<proteinExistence type="predicted"/>
<name>A0A6J4RCA9_9ACTN</name>
<dbReference type="EMBL" id="CADCVM010000015">
    <property type="protein sequence ID" value="CAA9466272.1"/>
    <property type="molecule type" value="Genomic_DNA"/>
</dbReference>
<dbReference type="PANTHER" id="PTHR35333:SF3">
    <property type="entry name" value="BETA-LACTAMASE-TYPE TRANSPEPTIDASE FOLD CONTAINING PROTEIN"/>
    <property type="match status" value="1"/>
</dbReference>
<dbReference type="InterPro" id="IPR045155">
    <property type="entry name" value="Beta-lactam_cat"/>
</dbReference>
<gene>
    <name evidence="2" type="ORF">AVDCRST_MAG05-86</name>
</gene>
<dbReference type="InterPro" id="IPR012338">
    <property type="entry name" value="Beta-lactam/transpept-like"/>
</dbReference>
<dbReference type="PANTHER" id="PTHR35333">
    <property type="entry name" value="BETA-LACTAMASE"/>
    <property type="match status" value="1"/>
</dbReference>
<dbReference type="InterPro" id="IPR000871">
    <property type="entry name" value="Beta-lactam_class-A"/>
</dbReference>